<name>A0A3A9A6C5_9FIRM</name>
<dbReference type="RefSeq" id="WP_016227165.1">
    <property type="nucleotide sequence ID" value="NZ_RAYQ01000043.1"/>
</dbReference>
<organism evidence="3 4">
    <name type="scientific">Parablautia intestinalis</name>
    <dbReference type="NCBI Taxonomy" id="2320100"/>
    <lineage>
        <taxon>Bacteria</taxon>
        <taxon>Bacillati</taxon>
        <taxon>Bacillota</taxon>
        <taxon>Clostridia</taxon>
        <taxon>Lachnospirales</taxon>
        <taxon>Lachnospiraceae</taxon>
        <taxon>Parablautia</taxon>
    </lineage>
</organism>
<protein>
    <recommendedName>
        <fullName evidence="2">DUF6973 domain-containing protein</fullName>
    </recommendedName>
</protein>
<comment type="caution">
    <text evidence="3">The sequence shown here is derived from an EMBL/GenBank/DDBJ whole genome shotgun (WGS) entry which is preliminary data.</text>
</comment>
<evidence type="ECO:0000256" key="1">
    <source>
        <dbReference type="SAM" id="SignalP"/>
    </source>
</evidence>
<dbReference type="InterPro" id="IPR054246">
    <property type="entry name" value="DUF6973"/>
</dbReference>
<evidence type="ECO:0000313" key="4">
    <source>
        <dbReference type="Proteomes" id="UP000280696"/>
    </source>
</evidence>
<proteinExistence type="predicted"/>
<sequence length="218" mass="24742">MKKKIRLLTFVICIWMIIGFNIEAMAANNALAIQVNDDFGELIKIIIEIKSKNPEKGNEEIETLIVRQVSMRRDSGVSNIWNSLTDTEKKLVIRYPLDALKVNTAKNIATTQTEKKFGYNGLGDRSDAFRHGMWNAEMVILIGSEKAEMFATAHEDKDITGLEVDGHTKLEHKNMDIHNNAEGRIIGENNKTASEEQLAEIIYNAVYDENTNFIWLNN</sequence>
<dbReference type="EMBL" id="RAYQ01000043">
    <property type="protein sequence ID" value="RKI87290.1"/>
    <property type="molecule type" value="Genomic_DNA"/>
</dbReference>
<feature type="chain" id="PRO_5017419699" description="DUF6973 domain-containing protein" evidence="1">
    <location>
        <begin position="27"/>
        <end position="218"/>
    </location>
</feature>
<gene>
    <name evidence="3" type="ORF">D7V94_21315</name>
</gene>
<evidence type="ECO:0000259" key="2">
    <source>
        <dbReference type="Pfam" id="PF22322"/>
    </source>
</evidence>
<keyword evidence="4" id="KW-1185">Reference proteome</keyword>
<dbReference type="Pfam" id="PF22322">
    <property type="entry name" value="DUF6973"/>
    <property type="match status" value="1"/>
</dbReference>
<evidence type="ECO:0000313" key="3">
    <source>
        <dbReference type="EMBL" id="RKI87290.1"/>
    </source>
</evidence>
<dbReference type="OrthoDB" id="1187707at2"/>
<feature type="domain" description="DUF6973" evidence="2">
    <location>
        <begin position="90"/>
        <end position="208"/>
    </location>
</feature>
<reference evidence="3 4" key="1">
    <citation type="submission" date="2018-09" db="EMBL/GenBank/DDBJ databases">
        <title>Murine metabolic-syndrome-specific gut microbial biobank.</title>
        <authorList>
            <person name="Liu C."/>
        </authorList>
    </citation>
    <scope>NUCLEOTIDE SEQUENCE [LARGE SCALE GENOMIC DNA]</scope>
    <source>
        <strain evidence="3 4">0.1xD8-82</strain>
    </source>
</reference>
<keyword evidence="1" id="KW-0732">Signal</keyword>
<feature type="signal peptide" evidence="1">
    <location>
        <begin position="1"/>
        <end position="26"/>
    </location>
</feature>
<accession>A0A3A9A6C5</accession>
<dbReference type="AlphaFoldDB" id="A0A3A9A6C5"/>
<dbReference type="Proteomes" id="UP000280696">
    <property type="component" value="Unassembled WGS sequence"/>
</dbReference>